<protein>
    <submittedName>
        <fullName evidence="1">Histone-lysine N-methyltransferase SETMAR</fullName>
    </submittedName>
</protein>
<dbReference type="AlphaFoldDB" id="A0AAV4BF88"/>
<dbReference type="Proteomes" id="UP000735302">
    <property type="component" value="Unassembled WGS sequence"/>
</dbReference>
<organism evidence="1 2">
    <name type="scientific">Plakobranchus ocellatus</name>
    <dbReference type="NCBI Taxonomy" id="259542"/>
    <lineage>
        <taxon>Eukaryota</taxon>
        <taxon>Metazoa</taxon>
        <taxon>Spiralia</taxon>
        <taxon>Lophotrochozoa</taxon>
        <taxon>Mollusca</taxon>
        <taxon>Gastropoda</taxon>
        <taxon>Heterobranchia</taxon>
        <taxon>Euthyneura</taxon>
        <taxon>Panpulmonata</taxon>
        <taxon>Sacoglossa</taxon>
        <taxon>Placobranchoidea</taxon>
        <taxon>Plakobranchidae</taxon>
        <taxon>Plakobranchus</taxon>
    </lineage>
</organism>
<evidence type="ECO:0000313" key="2">
    <source>
        <dbReference type="Proteomes" id="UP000735302"/>
    </source>
</evidence>
<keyword evidence="2" id="KW-1185">Reference proteome</keyword>
<proteinExistence type="predicted"/>
<evidence type="ECO:0000313" key="1">
    <source>
        <dbReference type="EMBL" id="GFO18769.1"/>
    </source>
</evidence>
<dbReference type="Gene3D" id="3.30.420.10">
    <property type="entry name" value="Ribonuclease H-like superfamily/Ribonuclease H"/>
    <property type="match status" value="1"/>
</dbReference>
<reference evidence="1 2" key="1">
    <citation type="journal article" date="2021" name="Elife">
        <title>Chloroplast acquisition without the gene transfer in kleptoplastic sea slugs, Plakobranchus ocellatus.</title>
        <authorList>
            <person name="Maeda T."/>
            <person name="Takahashi S."/>
            <person name="Yoshida T."/>
            <person name="Shimamura S."/>
            <person name="Takaki Y."/>
            <person name="Nagai Y."/>
            <person name="Toyoda A."/>
            <person name="Suzuki Y."/>
            <person name="Arimoto A."/>
            <person name="Ishii H."/>
            <person name="Satoh N."/>
            <person name="Nishiyama T."/>
            <person name="Hasebe M."/>
            <person name="Maruyama T."/>
            <person name="Minagawa J."/>
            <person name="Obokata J."/>
            <person name="Shigenobu S."/>
        </authorList>
    </citation>
    <scope>NUCLEOTIDE SEQUENCE [LARGE SCALE GENOMIC DNA]</scope>
</reference>
<dbReference type="EMBL" id="BLXT01004993">
    <property type="protein sequence ID" value="GFO18769.1"/>
    <property type="molecule type" value="Genomic_DNA"/>
</dbReference>
<dbReference type="InterPro" id="IPR052709">
    <property type="entry name" value="Transposase-MT_Hybrid"/>
</dbReference>
<gene>
    <name evidence="1" type="ORF">PoB_004527400</name>
</gene>
<accession>A0AAV4BF88</accession>
<dbReference type="GO" id="GO:0003676">
    <property type="term" value="F:nucleic acid binding"/>
    <property type="evidence" value="ECO:0007669"/>
    <property type="project" value="InterPro"/>
</dbReference>
<dbReference type="InterPro" id="IPR036397">
    <property type="entry name" value="RNaseH_sf"/>
</dbReference>
<comment type="caution">
    <text evidence="1">The sequence shown here is derived from an EMBL/GenBank/DDBJ whole genome shotgun (WGS) entry which is preliminary data.</text>
</comment>
<dbReference type="PANTHER" id="PTHR46060">
    <property type="entry name" value="MARINER MOS1 TRANSPOSASE-LIKE PROTEIN"/>
    <property type="match status" value="1"/>
</dbReference>
<name>A0AAV4BF88_9GAST</name>
<sequence>MKEEILDSLEEHFYTNVKHYVSDVKAVLRDERYGTAADIIYHSAVTFLNQHLPDLTSITPGLPIKNSLPTSLVLPTPTAAAITAKPSIANPSEISSARPTPTAAAITTKPSIANPSETSSARPNPTAAAITKKLSIVNPLETSSARPTPTAAAITTKPSIANPLETGSARPNPTAAVISRPIKKLQQEITFQIKVTKDLHRPVILDVQLLPGGRLMLLDNENSCIDLFTTQGRHVKELQCRNRPCRLAMLDSSGASKCITVAVTLPGCSAIDILEVAIIDIKIMHDNATSHSANLPQQWLQLYGWEILPHPAHSPDLAPSDFHLFGPLKRHSGGMAFETEDDLISELRNWFDNLDVDFVRVGINSLLSCWQKCIDLHGDYVEK</sequence>
<dbReference type="PANTHER" id="PTHR46060:SF1">
    <property type="entry name" value="MARINER MOS1 TRANSPOSASE-LIKE PROTEIN"/>
    <property type="match status" value="1"/>
</dbReference>